<dbReference type="Pfam" id="PF20514">
    <property type="entry name" value="WHD_ROXA"/>
    <property type="match status" value="1"/>
</dbReference>
<dbReference type="PROSITE" id="PS51184">
    <property type="entry name" value="JMJC"/>
    <property type="match status" value="1"/>
</dbReference>
<evidence type="ECO:0000313" key="7">
    <source>
        <dbReference type="EMBL" id="MBA5606611.1"/>
    </source>
</evidence>
<dbReference type="AlphaFoldDB" id="A0A7W2EIN7"/>
<keyword evidence="5" id="KW-0408">Iron</keyword>
<organism evidence="7 8">
    <name type="scientific">Rugamonas fusca</name>
    <dbReference type="NCBI Taxonomy" id="2758568"/>
    <lineage>
        <taxon>Bacteria</taxon>
        <taxon>Pseudomonadati</taxon>
        <taxon>Pseudomonadota</taxon>
        <taxon>Betaproteobacteria</taxon>
        <taxon>Burkholderiales</taxon>
        <taxon>Oxalobacteraceae</taxon>
        <taxon>Telluria group</taxon>
        <taxon>Rugamonas</taxon>
    </lineage>
</organism>
<keyword evidence="8" id="KW-1185">Reference proteome</keyword>
<proteinExistence type="predicted"/>
<evidence type="ECO:0000256" key="3">
    <source>
        <dbReference type="ARBA" id="ARBA00022964"/>
    </source>
</evidence>
<dbReference type="Pfam" id="PF08007">
    <property type="entry name" value="JmjC_2"/>
    <property type="match status" value="1"/>
</dbReference>
<dbReference type="GO" id="GO:0046872">
    <property type="term" value="F:metal ion binding"/>
    <property type="evidence" value="ECO:0007669"/>
    <property type="project" value="UniProtKB-KW"/>
</dbReference>
<comment type="cofactor">
    <cofactor evidence="1">
        <name>Fe(2+)</name>
        <dbReference type="ChEBI" id="CHEBI:29033"/>
    </cofactor>
</comment>
<sequence>MHTLHLPGITPEHFLQHYWQRQPLLIRQGFRQFDDPISPDELAGLACEEQVESRLVYRRDGRWQAETGPFDSYEHLGERAWCLIVQAANHWSPEVQALVEPFSFLPKWRLDDVMISYSTTDGGVGPHIDRYDVFICQGSGKRRWRVGARGNHREFAAHEALLHTDPFEPIIDEVLEAGDILYIPPGFPHDGVTLEHAMSFSVGFRARSACDMFSALADHLIDKELGNELLADPGRPLHTQQGRIDGADFARIRAQLQAVLDDEALLADVAGGYLSRNKCQLDLQALESPYDERELAEALANDGTLLRTGGLRCFYVDATAGQGVCYVDGERLDFGPEGAGFVPVLCDHERLDAASLAPWLSQPAILAALTRWVNAGYWYLAE</sequence>
<name>A0A7W2EIN7_9BURK</name>
<evidence type="ECO:0000256" key="4">
    <source>
        <dbReference type="ARBA" id="ARBA00023002"/>
    </source>
</evidence>
<evidence type="ECO:0000256" key="1">
    <source>
        <dbReference type="ARBA" id="ARBA00001954"/>
    </source>
</evidence>
<evidence type="ECO:0000259" key="6">
    <source>
        <dbReference type="PROSITE" id="PS51184"/>
    </source>
</evidence>
<dbReference type="Proteomes" id="UP000566711">
    <property type="component" value="Unassembled WGS sequence"/>
</dbReference>
<protein>
    <submittedName>
        <fullName evidence="7">Cupin domain-containing protein</fullName>
    </submittedName>
</protein>
<dbReference type="RefSeq" id="WP_182218851.1">
    <property type="nucleotide sequence ID" value="NZ_JACEZS010000012.1"/>
</dbReference>
<keyword evidence="3" id="KW-0223">Dioxygenase</keyword>
<dbReference type="Gene3D" id="3.40.366.30">
    <property type="entry name" value="50S ribosomal protein L16 arginine hydroxylase, Chain A, Domain 2"/>
    <property type="match status" value="1"/>
</dbReference>
<dbReference type="EMBL" id="JACEZS010000012">
    <property type="protein sequence ID" value="MBA5606611.1"/>
    <property type="molecule type" value="Genomic_DNA"/>
</dbReference>
<dbReference type="GO" id="GO:0016706">
    <property type="term" value="F:2-oxoglutarate-dependent dioxygenase activity"/>
    <property type="evidence" value="ECO:0007669"/>
    <property type="project" value="TreeGrafter"/>
</dbReference>
<dbReference type="Gene3D" id="2.60.120.650">
    <property type="entry name" value="Cupin"/>
    <property type="match status" value="1"/>
</dbReference>
<dbReference type="PANTHER" id="PTHR13096">
    <property type="entry name" value="MINA53 MYC INDUCED NUCLEAR ANTIGEN"/>
    <property type="match status" value="1"/>
</dbReference>
<evidence type="ECO:0000256" key="5">
    <source>
        <dbReference type="ARBA" id="ARBA00023004"/>
    </source>
</evidence>
<evidence type="ECO:0000256" key="2">
    <source>
        <dbReference type="ARBA" id="ARBA00022723"/>
    </source>
</evidence>
<keyword evidence="4" id="KW-0560">Oxidoreductase</keyword>
<evidence type="ECO:0000313" key="8">
    <source>
        <dbReference type="Proteomes" id="UP000566711"/>
    </source>
</evidence>
<dbReference type="InterPro" id="IPR039994">
    <property type="entry name" value="NO66-like"/>
</dbReference>
<keyword evidence="2" id="KW-0479">Metal-binding</keyword>
<accession>A0A7W2EIN7</accession>
<reference evidence="7 8" key="1">
    <citation type="submission" date="2020-07" db="EMBL/GenBank/DDBJ databases">
        <title>Novel species isolated from subtropical streams in China.</title>
        <authorList>
            <person name="Lu H."/>
        </authorList>
    </citation>
    <scope>NUCLEOTIDE SEQUENCE [LARGE SCALE GENOMIC DNA]</scope>
    <source>
        <strain evidence="7 8">FT3S</strain>
    </source>
</reference>
<dbReference type="InterPro" id="IPR003347">
    <property type="entry name" value="JmjC_dom"/>
</dbReference>
<gene>
    <name evidence="7" type="ORF">H3H36_14735</name>
</gene>
<dbReference type="SMART" id="SM00558">
    <property type="entry name" value="JmjC"/>
    <property type="match status" value="1"/>
</dbReference>
<dbReference type="PANTHER" id="PTHR13096:SF8">
    <property type="entry name" value="RIBOSOMAL OXYGENASE 1"/>
    <property type="match status" value="1"/>
</dbReference>
<feature type="domain" description="JmjC" evidence="6">
    <location>
        <begin position="94"/>
        <end position="221"/>
    </location>
</feature>
<dbReference type="SUPFAM" id="SSF51197">
    <property type="entry name" value="Clavaminate synthase-like"/>
    <property type="match status" value="1"/>
</dbReference>
<dbReference type="InterPro" id="IPR046799">
    <property type="entry name" value="ROXA-like_wH"/>
</dbReference>
<comment type="caution">
    <text evidence="7">The sequence shown here is derived from an EMBL/GenBank/DDBJ whole genome shotgun (WGS) entry which is preliminary data.</text>
</comment>